<comment type="caution">
    <text evidence="1">The sequence shown here is derived from an EMBL/GenBank/DDBJ whole genome shotgun (WGS) entry which is preliminary data.</text>
</comment>
<reference evidence="1 2" key="1">
    <citation type="journal article" date="2015" name="BMC Genomics">
        <title>Genome mining reveals unlocked bioactive potential of marine Gram-negative bacteria.</title>
        <authorList>
            <person name="Machado H."/>
            <person name="Sonnenschein E.C."/>
            <person name="Melchiorsen J."/>
            <person name="Gram L."/>
        </authorList>
    </citation>
    <scope>NUCLEOTIDE SEQUENCE [LARGE SCALE GENOMIC DNA]</scope>
    <source>
        <strain evidence="1 2">S2471</strain>
    </source>
</reference>
<evidence type="ECO:0000313" key="1">
    <source>
        <dbReference type="EMBL" id="KJZ08731.1"/>
    </source>
</evidence>
<evidence type="ECO:0000313" key="2">
    <source>
        <dbReference type="Proteomes" id="UP000033452"/>
    </source>
</evidence>
<dbReference type="PATRIC" id="fig|43658.5.peg.2444"/>
<protein>
    <recommendedName>
        <fullName evidence="3">Lipoprotein</fullName>
    </recommendedName>
</protein>
<keyword evidence="2" id="KW-1185">Reference proteome</keyword>
<dbReference type="OrthoDB" id="6401453at2"/>
<dbReference type="EMBL" id="JXYA01000024">
    <property type="protein sequence ID" value="KJZ08731.1"/>
    <property type="molecule type" value="Genomic_DNA"/>
</dbReference>
<proteinExistence type="predicted"/>
<sequence>MKNVNKGLGLVVLLGLSAALTGCGEGSDELDEQLSHDAKMSFVNSLDYMADFHAKKRSISSGYSGLFDSGSVVSADVPAMEVGKTYSYNYKAINNMINLGVKDSNSGEKQDRMNTTLKDGANLWVIAWESSGDRALSVISKKQENKADVFNVRLFANGSYDVMVGEDKVTTTEKGQVTGYYSVSSCAEGLKVGGNAIDLCNGDFGKSYLLVVDANGKRVMAAE</sequence>
<accession>A0A0F4QM67</accession>
<dbReference type="PROSITE" id="PS51257">
    <property type="entry name" value="PROKAR_LIPOPROTEIN"/>
    <property type="match status" value="1"/>
</dbReference>
<evidence type="ECO:0008006" key="3">
    <source>
        <dbReference type="Google" id="ProtNLM"/>
    </source>
</evidence>
<name>A0A0F4QM67_9GAMM</name>
<dbReference type="Proteomes" id="UP000033452">
    <property type="component" value="Unassembled WGS sequence"/>
</dbReference>
<dbReference type="AlphaFoldDB" id="A0A0F4QM67"/>
<organism evidence="1 2">
    <name type="scientific">Pseudoalteromonas rubra</name>
    <dbReference type="NCBI Taxonomy" id="43658"/>
    <lineage>
        <taxon>Bacteria</taxon>
        <taxon>Pseudomonadati</taxon>
        <taxon>Pseudomonadota</taxon>
        <taxon>Gammaproteobacteria</taxon>
        <taxon>Alteromonadales</taxon>
        <taxon>Pseudoalteromonadaceae</taxon>
        <taxon>Pseudoalteromonas</taxon>
    </lineage>
</organism>
<gene>
    <name evidence="1" type="ORF">TW77_11560</name>
</gene>
<dbReference type="RefSeq" id="WP_046005136.1">
    <property type="nucleotide sequence ID" value="NZ_JXYA01000024.1"/>
</dbReference>